<reference evidence="1 2" key="1">
    <citation type="journal article" date="2015" name="Int. J. Syst. Evol. Microbiol.">
        <title>Sphingomonas hengshuiensis sp. nov., isolated from lake wetland.</title>
        <authorList>
            <person name="Wei S."/>
            <person name="Wang T."/>
            <person name="Liu H."/>
            <person name="Zhang C."/>
            <person name="Guo J."/>
            <person name="Wang Q."/>
            <person name="Liang K."/>
            <person name="Zhang Z."/>
        </authorList>
    </citation>
    <scope>NUCLEOTIDE SEQUENCE [LARGE SCALE GENOMIC DNA]</scope>
    <source>
        <strain evidence="1 2">WHSC-8</strain>
    </source>
</reference>
<reference evidence="1 2" key="2">
    <citation type="submission" date="2015-02" db="EMBL/GenBank/DDBJ databases">
        <title>The complete genome of Sphingomonas hengshuiensis sp. WHSC-8 isolated from soil of Hengshui Lake.</title>
        <authorList>
            <person name="Wei S."/>
            <person name="Guo J."/>
            <person name="Su C."/>
            <person name="Wu R."/>
            <person name="Zhang Z."/>
            <person name="Liang K."/>
            <person name="Li H."/>
            <person name="Wang T."/>
            <person name="Liu H."/>
            <person name="Zhang C."/>
            <person name="Li Z."/>
            <person name="Wang Q."/>
            <person name="Meng J."/>
        </authorList>
    </citation>
    <scope>NUCLEOTIDE SEQUENCE [LARGE SCALE GENOMIC DNA]</scope>
    <source>
        <strain evidence="1 2">WHSC-8</strain>
    </source>
</reference>
<organism evidence="1 2">
    <name type="scientific">Sphingomonas hengshuiensis</name>
    <dbReference type="NCBI Taxonomy" id="1609977"/>
    <lineage>
        <taxon>Bacteria</taxon>
        <taxon>Pseudomonadati</taxon>
        <taxon>Pseudomonadota</taxon>
        <taxon>Alphaproteobacteria</taxon>
        <taxon>Sphingomonadales</taxon>
        <taxon>Sphingomonadaceae</taxon>
        <taxon>Sphingomonas</taxon>
    </lineage>
</organism>
<protein>
    <recommendedName>
        <fullName evidence="3">Rap1a immunity protein domain-containing protein</fullName>
    </recommendedName>
</protein>
<accession>A0A7U5BG40</accession>
<gene>
    <name evidence="1" type="ORF">TS85_18360</name>
</gene>
<evidence type="ECO:0000313" key="2">
    <source>
        <dbReference type="Proteomes" id="UP000032300"/>
    </source>
</evidence>
<name>A0A7U5BG40_9SPHN</name>
<proteinExistence type="predicted"/>
<evidence type="ECO:0000313" key="1">
    <source>
        <dbReference type="EMBL" id="AJP74633.1"/>
    </source>
</evidence>
<dbReference type="Proteomes" id="UP000032300">
    <property type="component" value="Chromosome"/>
</dbReference>
<evidence type="ECO:0008006" key="3">
    <source>
        <dbReference type="Google" id="ProtNLM"/>
    </source>
</evidence>
<keyword evidence="2" id="KW-1185">Reference proteome</keyword>
<dbReference type="EMBL" id="CP010836">
    <property type="protein sequence ID" value="AJP74633.1"/>
    <property type="molecule type" value="Genomic_DNA"/>
</dbReference>
<dbReference type="AlphaFoldDB" id="A0A7U5BG40"/>
<dbReference type="KEGG" id="sphi:TS85_18360"/>
<sequence length="112" mass="12069">MCLVAGSAQAMTVAQFLAKANALKAQGMTAMFSPDVALLKNEVAGISNAYRADLEAARIAGRKPHSCPPPKGQVKMGSSDLIAELEKIPPAQRGMSMKRAFYAIMQRRYPCR</sequence>